<keyword evidence="2" id="KW-1185">Reference proteome</keyword>
<dbReference type="Proteomes" id="UP000095192">
    <property type="component" value="Unassembled WGS sequence"/>
</dbReference>
<proteinExistence type="predicted"/>
<sequence>MERSYAGCGAVKRATEDYIAPADPLWVNPADKTNINNRALLVLLATQCEVDMVYKEFVMQRCLLPACSVVLLLGLRFADERHSVRIEKATAVKYHFKSELVHIITAQFGYQVLLADMKQSFEPYAA</sequence>
<accession>A0A1D3CTE0</accession>
<name>A0A1D3CTE0_9EIME</name>
<dbReference type="EMBL" id="JROU02002034">
    <property type="protein sequence ID" value="OEH74470.1"/>
    <property type="molecule type" value="Genomic_DNA"/>
</dbReference>
<evidence type="ECO:0000313" key="2">
    <source>
        <dbReference type="Proteomes" id="UP000095192"/>
    </source>
</evidence>
<gene>
    <name evidence="1" type="ORF">cyc_00333</name>
</gene>
<comment type="caution">
    <text evidence="1">The sequence shown here is derived from an EMBL/GenBank/DDBJ whole genome shotgun (WGS) entry which is preliminary data.</text>
</comment>
<organism evidence="1 2">
    <name type="scientific">Cyclospora cayetanensis</name>
    <dbReference type="NCBI Taxonomy" id="88456"/>
    <lineage>
        <taxon>Eukaryota</taxon>
        <taxon>Sar</taxon>
        <taxon>Alveolata</taxon>
        <taxon>Apicomplexa</taxon>
        <taxon>Conoidasida</taxon>
        <taxon>Coccidia</taxon>
        <taxon>Eucoccidiorida</taxon>
        <taxon>Eimeriorina</taxon>
        <taxon>Eimeriidae</taxon>
        <taxon>Cyclospora</taxon>
    </lineage>
</organism>
<dbReference type="AlphaFoldDB" id="A0A1D3CTE0"/>
<dbReference type="InParanoid" id="A0A1D3CTE0"/>
<protein>
    <submittedName>
        <fullName evidence="1">Uncharacterized protein</fullName>
    </submittedName>
</protein>
<reference evidence="1 2" key="1">
    <citation type="journal article" date="2016" name="BMC Genomics">
        <title>Comparative genomics reveals Cyclospora cayetanensis possesses coccidia-like metabolism and invasion components but unique surface antigens.</title>
        <authorList>
            <person name="Liu S."/>
            <person name="Wang L."/>
            <person name="Zheng H."/>
            <person name="Xu Z."/>
            <person name="Roellig D.M."/>
            <person name="Li N."/>
            <person name="Frace M.A."/>
            <person name="Tang K."/>
            <person name="Arrowood M.J."/>
            <person name="Moss D.M."/>
            <person name="Zhang L."/>
            <person name="Feng Y."/>
            <person name="Xiao L."/>
        </authorList>
    </citation>
    <scope>NUCLEOTIDE SEQUENCE [LARGE SCALE GENOMIC DNA]</scope>
    <source>
        <strain evidence="1 2">CHN_HEN01</strain>
    </source>
</reference>
<dbReference type="VEuPathDB" id="ToxoDB:cyc_00333"/>
<evidence type="ECO:0000313" key="1">
    <source>
        <dbReference type="EMBL" id="OEH74470.1"/>
    </source>
</evidence>